<comment type="caution">
    <text evidence="1">The sequence shown here is derived from an EMBL/GenBank/DDBJ whole genome shotgun (WGS) entry which is preliminary data.</text>
</comment>
<evidence type="ECO:0000313" key="1">
    <source>
        <dbReference type="EMBL" id="KAJ8658050.1"/>
    </source>
</evidence>
<dbReference type="AlphaFoldDB" id="A0AAD7V4G2"/>
<dbReference type="Gene3D" id="3.80.10.10">
    <property type="entry name" value="Ribonuclease Inhibitor"/>
    <property type="match status" value="1"/>
</dbReference>
<dbReference type="RefSeq" id="XP_058342963.1">
    <property type="nucleotide sequence ID" value="XM_058486351.1"/>
</dbReference>
<dbReference type="SUPFAM" id="SSF52047">
    <property type="entry name" value="RNI-like"/>
    <property type="match status" value="1"/>
</dbReference>
<evidence type="ECO:0008006" key="3">
    <source>
        <dbReference type="Google" id="ProtNLM"/>
    </source>
</evidence>
<dbReference type="Proteomes" id="UP001234581">
    <property type="component" value="Unassembled WGS sequence"/>
</dbReference>
<gene>
    <name evidence="1" type="ORF">O0I10_006321</name>
</gene>
<evidence type="ECO:0000313" key="2">
    <source>
        <dbReference type="Proteomes" id="UP001234581"/>
    </source>
</evidence>
<keyword evidence="2" id="KW-1185">Reference proteome</keyword>
<dbReference type="GeneID" id="83213732"/>
<reference evidence="1 2" key="1">
    <citation type="submission" date="2023-03" db="EMBL/GenBank/DDBJ databases">
        <title>Genome sequence of Lichtheimia ornata CBS 291.66.</title>
        <authorList>
            <person name="Mohabir J.T."/>
            <person name="Shea T.P."/>
            <person name="Kurbessoian T."/>
            <person name="Berby B."/>
            <person name="Fontaine J."/>
            <person name="Livny J."/>
            <person name="Gnirke A."/>
            <person name="Stajich J.E."/>
            <person name="Cuomo C.A."/>
        </authorList>
    </citation>
    <scope>NUCLEOTIDE SEQUENCE [LARGE SCALE GENOMIC DNA]</scope>
    <source>
        <strain evidence="1">CBS 291.66</strain>
    </source>
</reference>
<name>A0AAD7V4G2_9FUNG</name>
<accession>A0AAD7V4G2</accession>
<sequence length="217" mass="24917">MDTIQPFCTFINWIIERAPYLHTVALKGYTMTRSSSKALAKCIQLRHVDFEVQDPQRPEDHHLLVAEFLRDHVDYTSDKGEGSHLESIDLQLHEAHPMLINAIPELKCLTRFHLIATDLESEPFTQLFESLRQGCQSLRKLFIRTPGAIPNPMLYQIGGLSNIRLLTIIGDLQGSQAGVLSLQRCRHLERINHYRPIDEEIRSILLESSPHLEISYL</sequence>
<proteinExistence type="predicted"/>
<dbReference type="EMBL" id="JARTCD010000027">
    <property type="protein sequence ID" value="KAJ8658050.1"/>
    <property type="molecule type" value="Genomic_DNA"/>
</dbReference>
<protein>
    <recommendedName>
        <fullName evidence="3">F-box domain-containing protein</fullName>
    </recommendedName>
</protein>
<organism evidence="1 2">
    <name type="scientific">Lichtheimia ornata</name>
    <dbReference type="NCBI Taxonomy" id="688661"/>
    <lineage>
        <taxon>Eukaryota</taxon>
        <taxon>Fungi</taxon>
        <taxon>Fungi incertae sedis</taxon>
        <taxon>Mucoromycota</taxon>
        <taxon>Mucoromycotina</taxon>
        <taxon>Mucoromycetes</taxon>
        <taxon>Mucorales</taxon>
        <taxon>Lichtheimiaceae</taxon>
        <taxon>Lichtheimia</taxon>
    </lineage>
</organism>
<dbReference type="InterPro" id="IPR032675">
    <property type="entry name" value="LRR_dom_sf"/>
</dbReference>